<sequence>MQIIMLQVGWYAGGVYAEAPTENLMVEATGAWLQAVGEGSMESISPSLSKKARVWVEGQTRFNDNFNHWYQGMVRTAVGYSLSDRATIWAGYTWLPTQNLKFGTQHNGPYVAQQDVWPAFRYVLPTDYGNFMFRTMWETNFGLGQQVRERPRQMIKYTLPIGFDNKLSFITWDEVFVRVNNTDWGGRSGFDQNRGFAGFGWTFNSNVRTELGYMNQYLDDANHRNNYMYHLAMASVFVNF</sequence>
<dbReference type="Pfam" id="PF10677">
    <property type="entry name" value="DUF2490"/>
    <property type="match status" value="1"/>
</dbReference>
<dbReference type="AlphaFoldDB" id="A0A975MR14"/>
<name>A0A975MR14_9GAMM</name>
<reference evidence="1" key="1">
    <citation type="submission" date="2021-04" db="EMBL/GenBank/DDBJ databases">
        <title>Draft genome sequence data of methanotrophic Methylovulum sp. strain S1L and Methylomonas sp. strain S2AM isolated from boreal lake water columns.</title>
        <authorList>
            <person name="Rissanen A.J."/>
            <person name="Mangayil R."/>
            <person name="Svenning M.M."/>
            <person name="Khanongnuch R."/>
        </authorList>
    </citation>
    <scope>NUCLEOTIDE SEQUENCE</scope>
    <source>
        <strain evidence="1">S2AM</strain>
    </source>
</reference>
<evidence type="ECO:0000313" key="1">
    <source>
        <dbReference type="EMBL" id="QWF72458.1"/>
    </source>
</evidence>
<gene>
    <name evidence="1" type="ORF">KEF85_02115</name>
</gene>
<proteinExistence type="predicted"/>
<evidence type="ECO:0000313" key="2">
    <source>
        <dbReference type="Proteomes" id="UP000676649"/>
    </source>
</evidence>
<protein>
    <submittedName>
        <fullName evidence="1">DUF2490 domain-containing protein</fullName>
    </submittedName>
</protein>
<dbReference type="KEGG" id="mpad:KEF85_02115"/>
<keyword evidence="2" id="KW-1185">Reference proteome</keyword>
<accession>A0A975MR14</accession>
<dbReference type="InterPro" id="IPR019619">
    <property type="entry name" value="DUF2490"/>
</dbReference>
<organism evidence="1 2">
    <name type="scientific">Methylomonas paludis</name>
    <dbReference type="NCBI Taxonomy" id="1173101"/>
    <lineage>
        <taxon>Bacteria</taxon>
        <taxon>Pseudomonadati</taxon>
        <taxon>Pseudomonadota</taxon>
        <taxon>Gammaproteobacteria</taxon>
        <taxon>Methylococcales</taxon>
        <taxon>Methylococcaceae</taxon>
        <taxon>Methylomonas</taxon>
    </lineage>
</organism>
<dbReference type="Proteomes" id="UP000676649">
    <property type="component" value="Chromosome"/>
</dbReference>
<dbReference type="EMBL" id="CP073754">
    <property type="protein sequence ID" value="QWF72458.1"/>
    <property type="molecule type" value="Genomic_DNA"/>
</dbReference>